<feature type="region of interest" description="Disordered" evidence="3">
    <location>
        <begin position="483"/>
        <end position="502"/>
    </location>
</feature>
<feature type="compositionally biased region" description="Polar residues" evidence="3">
    <location>
        <begin position="483"/>
        <end position="492"/>
    </location>
</feature>
<dbReference type="Gene3D" id="1.10.472.80">
    <property type="entry name" value="Ypt/Rab-GAP domain of gyp1p, domain 3"/>
    <property type="match status" value="1"/>
</dbReference>
<evidence type="ECO:0000256" key="3">
    <source>
        <dbReference type="SAM" id="MobiDB-lite"/>
    </source>
</evidence>
<keyword evidence="6" id="KW-1185">Reference proteome</keyword>
<accession>A0A9W8DVX8</accession>
<feature type="compositionally biased region" description="Low complexity" evidence="3">
    <location>
        <begin position="259"/>
        <end position="268"/>
    </location>
</feature>
<dbReference type="GO" id="GO:0031267">
    <property type="term" value="F:small GTPase binding"/>
    <property type="evidence" value="ECO:0007669"/>
    <property type="project" value="TreeGrafter"/>
</dbReference>
<evidence type="ECO:0000259" key="4">
    <source>
        <dbReference type="PROSITE" id="PS50086"/>
    </source>
</evidence>
<dbReference type="PROSITE" id="PS50086">
    <property type="entry name" value="TBC_RABGAP"/>
    <property type="match status" value="1"/>
</dbReference>
<feature type="compositionally biased region" description="Polar residues" evidence="3">
    <location>
        <begin position="79"/>
        <end position="96"/>
    </location>
</feature>
<dbReference type="PANTHER" id="PTHR47219:SF9">
    <property type="entry name" value="GTPASE ACTIVATING PROTEIN AND CENTROSOME-ASSOCIATED, ISOFORM B"/>
    <property type="match status" value="1"/>
</dbReference>
<evidence type="ECO:0000313" key="6">
    <source>
        <dbReference type="Proteomes" id="UP001150538"/>
    </source>
</evidence>
<dbReference type="SUPFAM" id="SSF47923">
    <property type="entry name" value="Ypt/Rab-GAP domain of gyp1p"/>
    <property type="match status" value="2"/>
</dbReference>
<reference evidence="5" key="1">
    <citation type="submission" date="2022-07" db="EMBL/GenBank/DDBJ databases">
        <title>Phylogenomic reconstructions and comparative analyses of Kickxellomycotina fungi.</title>
        <authorList>
            <person name="Reynolds N.K."/>
            <person name="Stajich J.E."/>
            <person name="Barry K."/>
            <person name="Grigoriev I.V."/>
            <person name="Crous P."/>
            <person name="Smith M.E."/>
        </authorList>
    </citation>
    <scope>NUCLEOTIDE SEQUENCE</scope>
    <source>
        <strain evidence="5">NBRC 100468</strain>
    </source>
</reference>
<dbReference type="GO" id="GO:0005096">
    <property type="term" value="F:GTPase activator activity"/>
    <property type="evidence" value="ECO:0007669"/>
    <property type="project" value="UniProtKB-KW"/>
</dbReference>
<protein>
    <submittedName>
        <fullName evidence="5">GTPase-activating protein</fullName>
    </submittedName>
</protein>
<keyword evidence="2" id="KW-0175">Coiled coil</keyword>
<feature type="compositionally biased region" description="Polar residues" evidence="3">
    <location>
        <begin position="430"/>
        <end position="443"/>
    </location>
</feature>
<feature type="region of interest" description="Disordered" evidence="3">
    <location>
        <begin position="1"/>
        <end position="345"/>
    </location>
</feature>
<evidence type="ECO:0000256" key="2">
    <source>
        <dbReference type="SAM" id="Coils"/>
    </source>
</evidence>
<feature type="region of interest" description="Disordered" evidence="3">
    <location>
        <begin position="377"/>
        <end position="412"/>
    </location>
</feature>
<feature type="compositionally biased region" description="Basic and acidic residues" evidence="3">
    <location>
        <begin position="44"/>
        <end position="55"/>
    </location>
</feature>
<organism evidence="5 6">
    <name type="scientific">Mycoemilia scoparia</name>
    <dbReference type="NCBI Taxonomy" id="417184"/>
    <lineage>
        <taxon>Eukaryota</taxon>
        <taxon>Fungi</taxon>
        <taxon>Fungi incertae sedis</taxon>
        <taxon>Zoopagomycota</taxon>
        <taxon>Kickxellomycotina</taxon>
        <taxon>Kickxellomycetes</taxon>
        <taxon>Kickxellales</taxon>
        <taxon>Kickxellaceae</taxon>
        <taxon>Mycoemilia</taxon>
    </lineage>
</organism>
<feature type="compositionally biased region" description="Low complexity" evidence="3">
    <location>
        <begin position="14"/>
        <end position="26"/>
    </location>
</feature>
<dbReference type="SMART" id="SM00164">
    <property type="entry name" value="TBC"/>
    <property type="match status" value="1"/>
</dbReference>
<comment type="caution">
    <text evidence="5">The sequence shown here is derived from an EMBL/GenBank/DDBJ whole genome shotgun (WGS) entry which is preliminary data.</text>
</comment>
<feature type="domain" description="Rab-GAP TBC" evidence="4">
    <location>
        <begin position="584"/>
        <end position="770"/>
    </location>
</feature>
<dbReference type="CDD" id="cd22249">
    <property type="entry name" value="UDM1_RNF168_RNF169-like"/>
    <property type="match status" value="1"/>
</dbReference>
<feature type="compositionally biased region" description="Basic and acidic residues" evidence="3">
    <location>
        <begin position="100"/>
        <end position="109"/>
    </location>
</feature>
<feature type="compositionally biased region" description="Polar residues" evidence="3">
    <location>
        <begin position="209"/>
        <end position="222"/>
    </location>
</feature>
<gene>
    <name evidence="5" type="primary">GYP5</name>
    <name evidence="5" type="ORF">H4219_001314</name>
</gene>
<dbReference type="Proteomes" id="UP001150538">
    <property type="component" value="Unassembled WGS sequence"/>
</dbReference>
<keyword evidence="1" id="KW-0343">GTPase activation</keyword>
<feature type="compositionally biased region" description="Acidic residues" evidence="3">
    <location>
        <begin position="177"/>
        <end position="191"/>
    </location>
</feature>
<evidence type="ECO:0000313" key="5">
    <source>
        <dbReference type="EMBL" id="KAJ1920477.1"/>
    </source>
</evidence>
<feature type="compositionally biased region" description="Polar residues" evidence="3">
    <location>
        <begin position="329"/>
        <end position="342"/>
    </location>
</feature>
<dbReference type="Gene3D" id="1.10.8.270">
    <property type="entry name" value="putative rabgap domain of human tbc1 domain family member 14 like domains"/>
    <property type="match status" value="1"/>
</dbReference>
<feature type="compositionally biased region" description="Polar residues" evidence="3">
    <location>
        <begin position="387"/>
        <end position="400"/>
    </location>
</feature>
<dbReference type="InterPro" id="IPR000195">
    <property type="entry name" value="Rab-GAP-TBC_dom"/>
</dbReference>
<dbReference type="AlphaFoldDB" id="A0A9W8DVX8"/>
<feature type="coiled-coil region" evidence="2">
    <location>
        <begin position="854"/>
        <end position="980"/>
    </location>
</feature>
<feature type="compositionally biased region" description="Polar residues" evidence="3">
    <location>
        <begin position="299"/>
        <end position="309"/>
    </location>
</feature>
<dbReference type="InterPro" id="IPR035969">
    <property type="entry name" value="Rab-GAP_TBC_sf"/>
</dbReference>
<feature type="compositionally biased region" description="Polar residues" evidence="3">
    <location>
        <begin position="269"/>
        <end position="279"/>
    </location>
</feature>
<dbReference type="Pfam" id="PF23436">
    <property type="entry name" value="RabGap-TBC_2"/>
    <property type="match status" value="1"/>
</dbReference>
<proteinExistence type="predicted"/>
<dbReference type="EMBL" id="JANBPU010000013">
    <property type="protein sequence ID" value="KAJ1920477.1"/>
    <property type="molecule type" value="Genomic_DNA"/>
</dbReference>
<feature type="compositionally biased region" description="Polar residues" evidence="3">
    <location>
        <begin position="451"/>
        <end position="462"/>
    </location>
</feature>
<sequence length="982" mass="109131">MTQPETQVGQDIGSNESLSNRSLRSSQPWGAKKTNRPKVLSPNFHEKRSKFEGTRSFKPKTSLISPTSPLELNLESEQKSVTDISNDNDKSYNGNESIDEEQKSRHDSPIETNQTFKFEEAAPASNDEDGEEYPSENPSSMANYKVDLDDNEATEDNKVESPATKPDAVSHSSAVEDNIEPEVEEEEEEEKDVNSSGTNRESPEHDIQTPPTKSNDPETASDATMDAGDVDASNSDGVVGSRTADSGGTVSQKKINRRSILLSSLSTSFPQQTEGSSHTVVHANGDESSGKSDAPANPLSPSGQTNVTTAIPFGGASQGQITLVRRGTRSQNPRRTSPQGSTHEFGLINSVHNANQNGSSIGGESSNGMSIVMKKRTDSAQDGSFDPSANSTVTSASQESPVEPSKPNIDNGATKAASQELLINAPKKPSMSSDIASVTSPNLDSHHLRSPSVTSHGSNKSMRSAGPNRPGFFASVTSFFNRTSITNGGTSPENHEDPLGPESLAEDMLLSQLEAQNSLLVKNPKACMFPAQIFKQELDIAHNEAIGEGTDGEIDWNFWYKLGEDFDQTVRRESRMLVQKVNQGIPQRIRSSVWHLLCRTGCSPELDETFQANQQKTSPFEKIITQDVKRTLQSVKYFEDPNGPGQQALFRVLKAYSLYDKEVGYCQGLSFVVAPLLVNMNDVQAFRILVKLMDNFNLRGHFTPDMPDLRVRTFQFERLFSESLPLLFNHFRSQGVNSTMYASQWFMTLFASRLPIEMIVRLYDVIFAEGIDALLRFALVLLKRSQSHLIGQQFDDIVKFLNGPLLYEYYVNQDPGVLIEDAGQITCANVRRLRRLAEEFKRINDTGSSSEEYLDTLTNKNHNLEQENSHLLKKLQDLSLEHSDLTTQLVQVQKEREEYENLVNELRKQLLIERQEAEKALKGDMDALAKKNMELVNSNQKIQEYSQDIEGDLIRFKTMYAQSENDREILTKKLDSLRKALS</sequence>
<feature type="region of interest" description="Disordered" evidence="3">
    <location>
        <begin position="428"/>
        <end position="468"/>
    </location>
</feature>
<dbReference type="InterPro" id="IPR050302">
    <property type="entry name" value="Rab_GAP_TBC_domain"/>
</dbReference>
<evidence type="ECO:0000256" key="1">
    <source>
        <dbReference type="ARBA" id="ARBA00022468"/>
    </source>
</evidence>
<name>A0A9W8DVX8_9FUNG</name>
<dbReference type="FunFam" id="1.10.8.270:FF:000001">
    <property type="entry name" value="TBC1 domain family member 1"/>
    <property type="match status" value="1"/>
</dbReference>
<feature type="compositionally biased region" description="Polar residues" evidence="3">
    <location>
        <begin position="1"/>
        <end position="13"/>
    </location>
</feature>
<dbReference type="PANTHER" id="PTHR47219">
    <property type="entry name" value="RAB GTPASE-ACTIVATING PROTEIN 1-LIKE"/>
    <property type="match status" value="1"/>
</dbReference>
<dbReference type="OrthoDB" id="159449at2759"/>
<dbReference type="Gene3D" id="1.10.10.750">
    <property type="entry name" value="Ypt/Rab-GAP domain of gyp1p, domain 1"/>
    <property type="match status" value="1"/>
</dbReference>
<feature type="compositionally biased region" description="Polar residues" evidence="3">
    <location>
        <begin position="243"/>
        <end position="253"/>
    </location>
</feature>